<dbReference type="AlphaFoldDB" id="A0A2J6TH99"/>
<dbReference type="InParanoid" id="A0A2J6TH99"/>
<dbReference type="Proteomes" id="UP000235371">
    <property type="component" value="Unassembled WGS sequence"/>
</dbReference>
<feature type="region of interest" description="Disordered" evidence="1">
    <location>
        <begin position="1"/>
        <end position="26"/>
    </location>
</feature>
<dbReference type="OrthoDB" id="3555728at2759"/>
<evidence type="ECO:0000256" key="1">
    <source>
        <dbReference type="SAM" id="MobiDB-lite"/>
    </source>
</evidence>
<dbReference type="EMBL" id="KZ613783">
    <property type="protein sequence ID" value="PMD62393.1"/>
    <property type="molecule type" value="Genomic_DNA"/>
</dbReference>
<dbReference type="GeneID" id="36587832"/>
<sequence length="142" mass="16395">MSRWSPEDSDEGRLPEGMQRVGYDADTQQYSYRDQDGSYWEGAPGARYGVLHRSGSSYQPMTIANVGVTREELPSSANRPHKQLFGLLSNGCGKLLVTLDLIYTGIFKKVSHAKQQGQRHSRRQPQRHTQRRRRRPHKWNEK</sequence>
<evidence type="ECO:0000313" key="3">
    <source>
        <dbReference type="Proteomes" id="UP000235371"/>
    </source>
</evidence>
<accession>A0A2J6TH99</accession>
<feature type="region of interest" description="Disordered" evidence="1">
    <location>
        <begin position="112"/>
        <end position="142"/>
    </location>
</feature>
<dbReference type="RefSeq" id="XP_024739297.1">
    <property type="nucleotide sequence ID" value="XM_024879755.1"/>
</dbReference>
<protein>
    <recommendedName>
        <fullName evidence="4">Carbohydrate-binding module family 50 protein</fullName>
    </recommendedName>
</protein>
<evidence type="ECO:0000313" key="2">
    <source>
        <dbReference type="EMBL" id="PMD62393.1"/>
    </source>
</evidence>
<gene>
    <name evidence="2" type="ORF">K444DRAFT_610465</name>
</gene>
<reference evidence="2 3" key="1">
    <citation type="submission" date="2016-04" db="EMBL/GenBank/DDBJ databases">
        <title>A degradative enzymes factory behind the ericoid mycorrhizal symbiosis.</title>
        <authorList>
            <consortium name="DOE Joint Genome Institute"/>
            <person name="Martino E."/>
            <person name="Morin E."/>
            <person name="Grelet G."/>
            <person name="Kuo A."/>
            <person name="Kohler A."/>
            <person name="Daghino S."/>
            <person name="Barry K."/>
            <person name="Choi C."/>
            <person name="Cichocki N."/>
            <person name="Clum A."/>
            <person name="Copeland A."/>
            <person name="Hainaut M."/>
            <person name="Haridas S."/>
            <person name="Labutti K."/>
            <person name="Lindquist E."/>
            <person name="Lipzen A."/>
            <person name="Khouja H.-R."/>
            <person name="Murat C."/>
            <person name="Ohm R."/>
            <person name="Olson A."/>
            <person name="Spatafora J."/>
            <person name="Veneault-Fourrey C."/>
            <person name="Henrissat B."/>
            <person name="Grigoriev I."/>
            <person name="Martin F."/>
            <person name="Perotto S."/>
        </authorList>
    </citation>
    <scope>NUCLEOTIDE SEQUENCE [LARGE SCALE GENOMIC DNA]</scope>
    <source>
        <strain evidence="2 3">E</strain>
    </source>
</reference>
<keyword evidence="3" id="KW-1185">Reference proteome</keyword>
<evidence type="ECO:0008006" key="4">
    <source>
        <dbReference type="Google" id="ProtNLM"/>
    </source>
</evidence>
<name>A0A2J6TH99_9HELO</name>
<proteinExistence type="predicted"/>
<organism evidence="2 3">
    <name type="scientific">Hyaloscypha bicolor E</name>
    <dbReference type="NCBI Taxonomy" id="1095630"/>
    <lineage>
        <taxon>Eukaryota</taxon>
        <taxon>Fungi</taxon>
        <taxon>Dikarya</taxon>
        <taxon>Ascomycota</taxon>
        <taxon>Pezizomycotina</taxon>
        <taxon>Leotiomycetes</taxon>
        <taxon>Helotiales</taxon>
        <taxon>Hyaloscyphaceae</taxon>
        <taxon>Hyaloscypha</taxon>
        <taxon>Hyaloscypha bicolor</taxon>
    </lineage>
</organism>